<dbReference type="AlphaFoldDB" id="A0A2U8Q294"/>
<name>A0A2U8Q294_9BRAD</name>
<evidence type="ECO:0000256" key="1">
    <source>
        <dbReference type="SAM" id="SignalP"/>
    </source>
</evidence>
<dbReference type="OrthoDB" id="8138752at2"/>
<dbReference type="EMBL" id="CP029426">
    <property type="protein sequence ID" value="AWM04227.1"/>
    <property type="molecule type" value="Genomic_DNA"/>
</dbReference>
<proteinExistence type="predicted"/>
<organism evidence="2 3">
    <name type="scientific">Bradyrhizobium amphicarpaeae</name>
    <dbReference type="NCBI Taxonomy" id="1404768"/>
    <lineage>
        <taxon>Bacteria</taxon>
        <taxon>Pseudomonadati</taxon>
        <taxon>Pseudomonadota</taxon>
        <taxon>Alphaproteobacteria</taxon>
        <taxon>Hyphomicrobiales</taxon>
        <taxon>Nitrobacteraceae</taxon>
        <taxon>Bradyrhizobium</taxon>
    </lineage>
</organism>
<feature type="signal peptide" evidence="1">
    <location>
        <begin position="1"/>
        <end position="22"/>
    </location>
</feature>
<keyword evidence="1" id="KW-0732">Signal</keyword>
<feature type="chain" id="PRO_5015976357" evidence="1">
    <location>
        <begin position="23"/>
        <end position="161"/>
    </location>
</feature>
<evidence type="ECO:0000313" key="3">
    <source>
        <dbReference type="Proteomes" id="UP000215884"/>
    </source>
</evidence>
<sequence length="161" mass="16814">MLRLKVLASVVPLLAAAVFARAEIGSVSHPCIALGETSVELTSLFWTAGVHVAFTEDPARATVRVQITDDADTADFAVVDDGPGSEPESCQANPATRLVSIAAQPVDGGQVIYLSAEGPADYRIYVRSKSFSQREAAALIVGAHGSQYGGHRPLPLQAASL</sequence>
<dbReference type="Proteomes" id="UP000215884">
    <property type="component" value="Chromosome"/>
</dbReference>
<reference evidence="2 3" key="1">
    <citation type="journal article" date="2017" name="Syst. Appl. Microbiol.">
        <title>Soybeans inoculated with root zone soils of Canadian native legumes harbour diverse and novel Bradyrhizobium spp. that possess agricultural potential.</title>
        <authorList>
            <person name="Bromfield E.S.P."/>
            <person name="Cloutier S."/>
            <person name="Tambong J.T."/>
            <person name="Tran Thi T.V."/>
        </authorList>
    </citation>
    <scope>NUCLEOTIDE SEQUENCE [LARGE SCALE GENOMIC DNA]</scope>
    <source>
        <strain evidence="2 3">39S1MB</strain>
    </source>
</reference>
<evidence type="ECO:0000313" key="2">
    <source>
        <dbReference type="EMBL" id="AWM04227.1"/>
    </source>
</evidence>
<accession>A0A2U8Q294</accession>
<reference evidence="2 3" key="2">
    <citation type="journal article" date="2019" name="Int. J. Syst. Evol. Microbiol.">
        <title>Description and complete genome sequence of Bradyrhizobium amphicarpaeae sp. nov., harbouring photosystem and nitrogen-fixation genes.</title>
        <authorList>
            <person name="Bromfield E.S.P."/>
            <person name="Cloutier S."/>
            <person name="Nguyen H.D.T."/>
        </authorList>
    </citation>
    <scope>NUCLEOTIDE SEQUENCE [LARGE SCALE GENOMIC DNA]</scope>
    <source>
        <strain evidence="2 3">39S1MB</strain>
    </source>
</reference>
<dbReference type="RefSeq" id="WP_094894089.1">
    <property type="nucleotide sequence ID" value="NZ_CP029426.2"/>
</dbReference>
<dbReference type="KEGG" id="brq:CIT40_32145"/>
<keyword evidence="3" id="KW-1185">Reference proteome</keyword>
<protein>
    <submittedName>
        <fullName evidence="2">Uncharacterized protein</fullName>
    </submittedName>
</protein>
<gene>
    <name evidence="2" type="ORF">CIT40_32145</name>
</gene>